<keyword evidence="9" id="KW-1185">Reference proteome</keyword>
<name>A0ABV4UAC6_9RHOO</name>
<dbReference type="Gene3D" id="1.10.260.40">
    <property type="entry name" value="lambda repressor-like DNA-binding domains"/>
    <property type="match status" value="1"/>
</dbReference>
<evidence type="ECO:0000313" key="6">
    <source>
        <dbReference type="EMBL" id="MFA9948758.1"/>
    </source>
</evidence>
<protein>
    <submittedName>
        <fullName evidence="6">Helix-turn-helix domain-containing protein</fullName>
    </submittedName>
</protein>
<evidence type="ECO:0000256" key="4">
    <source>
        <dbReference type="ARBA" id="ARBA00023163"/>
    </source>
</evidence>
<evidence type="ECO:0000256" key="3">
    <source>
        <dbReference type="ARBA" id="ARBA00023125"/>
    </source>
</evidence>
<keyword evidence="2" id="KW-0805">Transcription regulation</keyword>
<comment type="similarity">
    <text evidence="1">Belongs to the ner transcriptional regulatory family.</text>
</comment>
<evidence type="ECO:0000256" key="2">
    <source>
        <dbReference type="ARBA" id="ARBA00023015"/>
    </source>
</evidence>
<dbReference type="Pfam" id="PF13693">
    <property type="entry name" value="HTH_35"/>
    <property type="match status" value="1"/>
</dbReference>
<dbReference type="InterPro" id="IPR038722">
    <property type="entry name" value="Ner_HTH_dom"/>
</dbReference>
<evidence type="ECO:0000313" key="7">
    <source>
        <dbReference type="EMBL" id="MFA9949122.1"/>
    </source>
</evidence>
<proteinExistence type="inferred from homology"/>
<dbReference type="InterPro" id="IPR010982">
    <property type="entry name" value="Lambda_DNA-bd_dom_sf"/>
</dbReference>
<reference evidence="9" key="1">
    <citation type="submission" date="2024-06" db="EMBL/GenBank/DDBJ databases">
        <title>Radixoralia hellwigii gen. nov., sp nov., isolated from a root canal in the human oral cavity.</title>
        <authorList>
            <person name="Bartsch S."/>
            <person name="Wittmer A."/>
            <person name="Schulz A.-K."/>
            <person name="Neumann-Schaal M."/>
            <person name="Wolf J."/>
            <person name="Gronow S."/>
            <person name="Tennert C."/>
            <person name="Haecker G."/>
            <person name="Cieplik F."/>
            <person name="Al-Ahmad A."/>
        </authorList>
    </citation>
    <scope>NUCLEOTIDE SEQUENCE [LARGE SCALE GENOMIC DNA]</scope>
    <source>
        <strain evidence="9">Wk13</strain>
    </source>
</reference>
<dbReference type="EMBL" id="JBEUWX010000003">
    <property type="protein sequence ID" value="MFA9951120.1"/>
    <property type="molecule type" value="Genomic_DNA"/>
</dbReference>
<dbReference type="Proteomes" id="UP001574673">
    <property type="component" value="Unassembled WGS sequence"/>
</dbReference>
<dbReference type="SUPFAM" id="SSF47413">
    <property type="entry name" value="lambda repressor-like DNA-binding domains"/>
    <property type="match status" value="1"/>
</dbReference>
<feature type="domain" description="Ner winged helix-turn-helix DNA-binding" evidence="5">
    <location>
        <begin position="6"/>
        <end position="76"/>
    </location>
</feature>
<keyword evidence="4" id="KW-0804">Transcription</keyword>
<reference evidence="6" key="2">
    <citation type="journal article" date="2025" name="Int. J. Syst. Evol. Microbiol.">
        <title>Dentiradicibacter hellwigii gen. nov., sp. nov., isolated from a secondary infected root canal in the human oral cavity.</title>
        <authorList>
            <person name="Bartsch S."/>
            <person name="Wittmer A."/>
            <person name="Weber A.K."/>
            <person name="Neumann-Schaal M."/>
            <person name="Wolf J."/>
            <person name="Gronow S."/>
            <person name="Turnbull J.D."/>
            <person name="Tennert C."/>
            <person name="Hacker G."/>
            <person name="Cieplik F."/>
            <person name="Al-Ahmad A."/>
        </authorList>
    </citation>
    <scope>NUCLEOTIDE SEQUENCE</scope>
    <source>
        <strain evidence="6">Wk13</strain>
    </source>
</reference>
<dbReference type="RefSeq" id="WP_418889932.1">
    <property type="nucleotide sequence ID" value="NZ_JBEUWX010000001.1"/>
</dbReference>
<accession>A0ABV4UAC6</accession>
<keyword evidence="3" id="KW-0238">DNA-binding</keyword>
<dbReference type="EMBL" id="JBEUWX010000001">
    <property type="protein sequence ID" value="MFA9948758.1"/>
    <property type="molecule type" value="Genomic_DNA"/>
</dbReference>
<evidence type="ECO:0000259" key="5">
    <source>
        <dbReference type="Pfam" id="PF13693"/>
    </source>
</evidence>
<evidence type="ECO:0000256" key="1">
    <source>
        <dbReference type="ARBA" id="ARBA00006157"/>
    </source>
</evidence>
<gene>
    <name evidence="6" type="ORF">ABCS64_00190</name>
    <name evidence="7" type="ORF">ABCS64_02055</name>
    <name evidence="8" type="ORF">ABCS64_12435</name>
</gene>
<evidence type="ECO:0000313" key="8">
    <source>
        <dbReference type="EMBL" id="MFA9951120.1"/>
    </source>
</evidence>
<dbReference type="EMBL" id="JBEUWX010000001">
    <property type="protein sequence ID" value="MFA9949122.1"/>
    <property type="molecule type" value="Genomic_DNA"/>
</dbReference>
<sequence length="92" mass="10153">MVCKKDWHPADIKAALEKRGWTLIGLAAHYGIKSSSSFSFALSNSYPLNERRIADALGVPVQEIWPSRYFADGTKRPRGLRGARASRLGAHA</sequence>
<organism evidence="6 9">
    <name type="scientific">Dentiradicibacter hellwigii</name>
    <dbReference type="NCBI Taxonomy" id="3149053"/>
    <lineage>
        <taxon>Bacteria</taxon>
        <taxon>Pseudomonadati</taxon>
        <taxon>Pseudomonadota</taxon>
        <taxon>Betaproteobacteria</taxon>
        <taxon>Rhodocyclales</taxon>
        <taxon>Rhodocyclaceae</taxon>
        <taxon>Dentiradicibacter</taxon>
    </lineage>
</organism>
<comment type="caution">
    <text evidence="6">The sequence shown here is derived from an EMBL/GenBank/DDBJ whole genome shotgun (WGS) entry which is preliminary data.</text>
</comment>
<evidence type="ECO:0000313" key="9">
    <source>
        <dbReference type="Proteomes" id="UP001574673"/>
    </source>
</evidence>